<comment type="pathway">
    <text evidence="1">Cofactor biosynthesis; thiamine diphosphate biosynthesis.</text>
</comment>
<proteinExistence type="predicted"/>
<keyword evidence="2" id="KW-0784">Thiamine biosynthesis</keyword>
<sequence>MKQKLFIVTNRKLVKNNNMLDIIESSVQAGADAVILREKDLDCSKIIQLAKKIKKITEPQNVPLIINGNMEAALEVNSDGFHTNYADYMNEHFKFKGILGVSVHSTLEAANVQKKGADYLLAGHIFKTNCKKGLEPRGIAFLEDMLKNVSIPIIAIGGINESNIDKLLKTDIYGAAVMSLVMCSDDPYLTTRNLKEHF</sequence>
<gene>
    <name evidence="4" type="ORF">LN736_12045</name>
</gene>
<dbReference type="Gene3D" id="3.20.20.70">
    <property type="entry name" value="Aldolase class I"/>
    <property type="match status" value="1"/>
</dbReference>
<dbReference type="Pfam" id="PF02581">
    <property type="entry name" value="TMP-TENI"/>
    <property type="match status" value="1"/>
</dbReference>
<dbReference type="PANTHER" id="PTHR20857:SF15">
    <property type="entry name" value="THIAMINE-PHOSPHATE SYNTHASE"/>
    <property type="match status" value="1"/>
</dbReference>
<dbReference type="InterPro" id="IPR013785">
    <property type="entry name" value="Aldolase_TIM"/>
</dbReference>
<evidence type="ECO:0000256" key="2">
    <source>
        <dbReference type="ARBA" id="ARBA00022977"/>
    </source>
</evidence>
<dbReference type="EMBL" id="JAJJPB010000015">
    <property type="protein sequence ID" value="MCC9295590.1"/>
    <property type="molecule type" value="Genomic_DNA"/>
</dbReference>
<evidence type="ECO:0000313" key="4">
    <source>
        <dbReference type="EMBL" id="MCC9295590.1"/>
    </source>
</evidence>
<dbReference type="RefSeq" id="WP_150355666.1">
    <property type="nucleotide sequence ID" value="NZ_JAJJPB010000015.1"/>
</dbReference>
<name>A0ABS8N731_9CLOT</name>
<evidence type="ECO:0000259" key="3">
    <source>
        <dbReference type="Pfam" id="PF02581"/>
    </source>
</evidence>
<reference evidence="4" key="1">
    <citation type="submission" date="2021-11" db="EMBL/GenBank/DDBJ databases">
        <authorList>
            <person name="Qingchun L."/>
            <person name="Dong Z."/>
            <person name="Zongwei Q."/>
            <person name="Jia Z."/>
            <person name="Duotao L."/>
        </authorList>
    </citation>
    <scope>NUCLEOTIDE SEQUENCE</scope>
    <source>
        <strain evidence="4">WLY-B-L2</strain>
    </source>
</reference>
<accession>A0ABS8N731</accession>
<evidence type="ECO:0000313" key="5">
    <source>
        <dbReference type="Proteomes" id="UP001165422"/>
    </source>
</evidence>
<protein>
    <submittedName>
        <fullName evidence="4">Thiamine phosphate synthase</fullName>
    </submittedName>
</protein>
<keyword evidence="5" id="KW-1185">Reference proteome</keyword>
<comment type="caution">
    <text evidence="4">The sequence shown here is derived from an EMBL/GenBank/DDBJ whole genome shotgun (WGS) entry which is preliminary data.</text>
</comment>
<dbReference type="InterPro" id="IPR022998">
    <property type="entry name" value="ThiamineP_synth_TenI"/>
</dbReference>
<dbReference type="InterPro" id="IPR036206">
    <property type="entry name" value="ThiamineP_synth_sf"/>
</dbReference>
<evidence type="ECO:0000256" key="1">
    <source>
        <dbReference type="ARBA" id="ARBA00004948"/>
    </source>
</evidence>
<dbReference type="CDD" id="cd00564">
    <property type="entry name" value="TMP_TenI"/>
    <property type="match status" value="1"/>
</dbReference>
<dbReference type="SUPFAM" id="SSF51391">
    <property type="entry name" value="Thiamin phosphate synthase"/>
    <property type="match status" value="1"/>
</dbReference>
<organism evidence="4 5">
    <name type="scientific">Clostridium aromativorans</name>
    <dbReference type="NCBI Taxonomy" id="2836848"/>
    <lineage>
        <taxon>Bacteria</taxon>
        <taxon>Bacillati</taxon>
        <taxon>Bacillota</taxon>
        <taxon>Clostridia</taxon>
        <taxon>Eubacteriales</taxon>
        <taxon>Clostridiaceae</taxon>
        <taxon>Clostridium</taxon>
    </lineage>
</organism>
<dbReference type="Proteomes" id="UP001165422">
    <property type="component" value="Unassembled WGS sequence"/>
</dbReference>
<feature type="domain" description="Thiamine phosphate synthase/TenI" evidence="3">
    <location>
        <begin position="5"/>
        <end position="179"/>
    </location>
</feature>
<dbReference type="PANTHER" id="PTHR20857">
    <property type="entry name" value="THIAMINE-PHOSPHATE PYROPHOSPHORYLASE"/>
    <property type="match status" value="1"/>
</dbReference>